<keyword evidence="9" id="KW-1185">Reference proteome</keyword>
<dbReference type="PANTHER" id="PTHR10328:SF3">
    <property type="entry name" value="PROTEIN MAX"/>
    <property type="match status" value="1"/>
</dbReference>
<organism evidence="8 9">
    <name type="scientific">Cutaneotrichosporon cavernicola</name>
    <dbReference type="NCBI Taxonomy" id="279322"/>
    <lineage>
        <taxon>Eukaryota</taxon>
        <taxon>Fungi</taxon>
        <taxon>Dikarya</taxon>
        <taxon>Basidiomycota</taxon>
        <taxon>Agaricomycotina</taxon>
        <taxon>Tremellomycetes</taxon>
        <taxon>Trichosporonales</taxon>
        <taxon>Trichosporonaceae</taxon>
        <taxon>Cutaneotrichosporon</taxon>
    </lineage>
</organism>
<feature type="compositionally biased region" description="Pro residues" evidence="6">
    <location>
        <begin position="255"/>
        <end position="271"/>
    </location>
</feature>
<feature type="compositionally biased region" description="Polar residues" evidence="6">
    <location>
        <begin position="200"/>
        <end position="209"/>
    </location>
</feature>
<keyword evidence="5" id="KW-0539">Nucleus</keyword>
<feature type="compositionally biased region" description="Low complexity" evidence="6">
    <location>
        <begin position="52"/>
        <end position="61"/>
    </location>
</feature>
<feature type="compositionally biased region" description="Polar residues" evidence="6">
    <location>
        <begin position="73"/>
        <end position="83"/>
    </location>
</feature>
<dbReference type="RefSeq" id="XP_060458675.1">
    <property type="nucleotide sequence ID" value="XM_060602264.1"/>
</dbReference>
<evidence type="ECO:0000256" key="2">
    <source>
        <dbReference type="ARBA" id="ARBA00023125"/>
    </source>
</evidence>
<evidence type="ECO:0000256" key="6">
    <source>
        <dbReference type="SAM" id="MobiDB-lite"/>
    </source>
</evidence>
<dbReference type="SUPFAM" id="SSF47459">
    <property type="entry name" value="HLH, helix-loop-helix DNA-binding domain"/>
    <property type="match status" value="1"/>
</dbReference>
<evidence type="ECO:0000256" key="3">
    <source>
        <dbReference type="ARBA" id="ARBA00023159"/>
    </source>
</evidence>
<sequence>MQDPRDQPRDIARSRYSPPDRSPGEAPHSIPIPSHYNGGSLERSPRPPPSPSSSRSPSQSSLNSYRDRAHPYSQYQRRSSLTQGAEDRFLPPPNSSAPLHVLHEGRRRSGSDEERHPHHERTHSYDREREREWRDHRPPLVRAQSDNRGVAYNLPPISSLHSASSSSSPSGYPLTPTSNGAAPPPGAPMGPPSVPHPTSPDGSRATSPRLSLGPLRPSYHTYESSSQRPGLGLQNCYRTEHSPPRYDRERERDLAPPPPPQQQQPQPPRSPPRAYHQVQYQDYHGRARSHSAASALNRYPPQAPPRTPASESEWAPSPSAKQYPSPGTGQNRRLAHLMSEQKRRESINTGFQSLRNALPSAIPTDSKAIILRKAVSHIKQLEDAMRKHGINLADVEEDEPMREATGGVNGLHVDMDAKYDNLHVEDVSVERERKPAI</sequence>
<feature type="compositionally biased region" description="Pro residues" evidence="6">
    <location>
        <begin position="182"/>
        <end position="198"/>
    </location>
</feature>
<protein>
    <recommendedName>
        <fullName evidence="7">BHLH domain-containing protein</fullName>
    </recommendedName>
</protein>
<name>A0AA48L7M4_9TREE</name>
<feature type="compositionally biased region" description="Low complexity" evidence="6">
    <location>
        <begin position="154"/>
        <end position="181"/>
    </location>
</feature>
<evidence type="ECO:0000313" key="9">
    <source>
        <dbReference type="Proteomes" id="UP001233271"/>
    </source>
</evidence>
<dbReference type="GO" id="GO:0003700">
    <property type="term" value="F:DNA-binding transcription factor activity"/>
    <property type="evidence" value="ECO:0007669"/>
    <property type="project" value="TreeGrafter"/>
</dbReference>
<dbReference type="Gene3D" id="4.10.280.10">
    <property type="entry name" value="Helix-loop-helix DNA-binding domain"/>
    <property type="match status" value="1"/>
</dbReference>
<dbReference type="GO" id="GO:0003677">
    <property type="term" value="F:DNA binding"/>
    <property type="evidence" value="ECO:0007669"/>
    <property type="project" value="UniProtKB-KW"/>
</dbReference>
<feature type="compositionally biased region" description="Basic and acidic residues" evidence="6">
    <location>
        <begin position="238"/>
        <end position="254"/>
    </location>
</feature>
<dbReference type="EMBL" id="AP028216">
    <property type="protein sequence ID" value="BEI93410.1"/>
    <property type="molecule type" value="Genomic_DNA"/>
</dbReference>
<gene>
    <name evidence="8" type="ORF">CcaverHIS019_0510380</name>
</gene>
<dbReference type="Proteomes" id="UP001233271">
    <property type="component" value="Chromosome 5"/>
</dbReference>
<feature type="compositionally biased region" description="Basic and acidic residues" evidence="6">
    <location>
        <begin position="101"/>
        <end position="138"/>
    </location>
</feature>
<evidence type="ECO:0000256" key="1">
    <source>
        <dbReference type="ARBA" id="ARBA00023015"/>
    </source>
</evidence>
<keyword evidence="4" id="KW-0804">Transcription</keyword>
<feature type="compositionally biased region" description="Basic and acidic residues" evidence="6">
    <location>
        <begin position="1"/>
        <end position="13"/>
    </location>
</feature>
<dbReference type="InterPro" id="IPR036638">
    <property type="entry name" value="HLH_DNA-bd_sf"/>
</dbReference>
<feature type="domain" description="BHLH" evidence="7">
    <location>
        <begin position="331"/>
        <end position="381"/>
    </location>
</feature>
<dbReference type="AlphaFoldDB" id="A0AA48L7M4"/>
<feature type="compositionally biased region" description="Low complexity" evidence="6">
    <location>
        <begin position="308"/>
        <end position="320"/>
    </location>
</feature>
<dbReference type="GO" id="GO:0046983">
    <property type="term" value="F:protein dimerization activity"/>
    <property type="evidence" value="ECO:0007669"/>
    <property type="project" value="InterPro"/>
</dbReference>
<dbReference type="SMART" id="SM00353">
    <property type="entry name" value="HLH"/>
    <property type="match status" value="1"/>
</dbReference>
<accession>A0AA48L7M4</accession>
<dbReference type="GO" id="GO:0045944">
    <property type="term" value="P:positive regulation of transcription by RNA polymerase II"/>
    <property type="evidence" value="ECO:0007669"/>
    <property type="project" value="TreeGrafter"/>
</dbReference>
<keyword evidence="3" id="KW-0010">Activator</keyword>
<dbReference type="PANTHER" id="PTHR10328">
    <property type="entry name" value="PROTEIN MAX MYC-ASSOCIATED FACTOR X"/>
    <property type="match status" value="1"/>
</dbReference>
<evidence type="ECO:0000259" key="7">
    <source>
        <dbReference type="PROSITE" id="PS50888"/>
    </source>
</evidence>
<evidence type="ECO:0000313" key="8">
    <source>
        <dbReference type="EMBL" id="BEI93410.1"/>
    </source>
</evidence>
<dbReference type="InterPro" id="IPR011598">
    <property type="entry name" value="bHLH_dom"/>
</dbReference>
<dbReference type="Pfam" id="PF00010">
    <property type="entry name" value="HLH"/>
    <property type="match status" value="1"/>
</dbReference>
<dbReference type="GO" id="GO:0090575">
    <property type="term" value="C:RNA polymerase II transcription regulator complex"/>
    <property type="evidence" value="ECO:0007669"/>
    <property type="project" value="TreeGrafter"/>
</dbReference>
<dbReference type="PROSITE" id="PS50888">
    <property type="entry name" value="BHLH"/>
    <property type="match status" value="1"/>
</dbReference>
<keyword evidence="2" id="KW-0238">DNA-binding</keyword>
<dbReference type="GeneID" id="85497280"/>
<evidence type="ECO:0000256" key="4">
    <source>
        <dbReference type="ARBA" id="ARBA00023163"/>
    </source>
</evidence>
<evidence type="ECO:0000256" key="5">
    <source>
        <dbReference type="ARBA" id="ARBA00023242"/>
    </source>
</evidence>
<dbReference type="KEGG" id="ccac:CcaHIS019_0510380"/>
<keyword evidence="1" id="KW-0805">Transcription regulation</keyword>
<proteinExistence type="predicted"/>
<reference evidence="8" key="1">
    <citation type="journal article" date="2023" name="BMC Genomics">
        <title>Chromosome-level genome assemblies of Cutaneotrichosporon spp. (Trichosporonales, Basidiomycota) reveal imbalanced evolution between nucleotide sequences and chromosome synteny.</title>
        <authorList>
            <person name="Kobayashi Y."/>
            <person name="Kayamori A."/>
            <person name="Aoki K."/>
            <person name="Shiwa Y."/>
            <person name="Matsutani M."/>
            <person name="Fujita N."/>
            <person name="Sugita T."/>
            <person name="Iwasaki W."/>
            <person name="Tanaka N."/>
            <person name="Takashima M."/>
        </authorList>
    </citation>
    <scope>NUCLEOTIDE SEQUENCE</scope>
    <source>
        <strain evidence="8">HIS019</strain>
    </source>
</reference>
<feature type="region of interest" description="Disordered" evidence="6">
    <location>
        <begin position="1"/>
        <end position="331"/>
    </location>
</feature>